<dbReference type="AlphaFoldDB" id="A0A892ZLY0"/>
<feature type="transmembrane region" description="Helical" evidence="1">
    <location>
        <begin position="21"/>
        <end position="42"/>
    </location>
</feature>
<gene>
    <name evidence="2" type="ORF">JQU52_04160</name>
</gene>
<sequence length="68" mass="7584">MYQGYLKYKTVIAELDSAIQLRINIVLFLASVYLVLQTSVGFKNPTYGGAPKRLPEKINCSASNRGFI</sequence>
<dbReference type="RefSeq" id="WP_230339878.1">
    <property type="nucleotide sequence ID" value="NZ_CP069798.1"/>
</dbReference>
<keyword evidence="1" id="KW-0812">Transmembrane</keyword>
<protein>
    <submittedName>
        <fullName evidence="2">Uncharacterized protein</fullName>
    </submittedName>
</protein>
<dbReference type="EMBL" id="CP069798">
    <property type="protein sequence ID" value="QRQ82594.1"/>
    <property type="molecule type" value="Genomic_DNA"/>
</dbReference>
<keyword evidence="1" id="KW-1133">Transmembrane helix</keyword>
<evidence type="ECO:0000313" key="2">
    <source>
        <dbReference type="EMBL" id="QRQ82594.1"/>
    </source>
</evidence>
<proteinExistence type="predicted"/>
<evidence type="ECO:0000256" key="1">
    <source>
        <dbReference type="SAM" id="Phobius"/>
    </source>
</evidence>
<dbReference type="Proteomes" id="UP000653156">
    <property type="component" value="Chromosome"/>
</dbReference>
<keyword evidence="1" id="KW-0472">Membrane</keyword>
<name>A0A892ZLY0_9NEIS</name>
<reference evidence="2" key="1">
    <citation type="submission" date="2021-02" db="EMBL/GenBank/DDBJ databases">
        <title>Neisseriaceae sp. 26B isolated from the cloaca of a Common Toad-headed Turtle (Mesoclemmys nasuta).</title>
        <authorList>
            <person name="Spergser J."/>
            <person name="Busse H.-J."/>
        </authorList>
    </citation>
    <scope>NUCLEOTIDE SEQUENCE</scope>
    <source>
        <strain evidence="2">26B</strain>
    </source>
</reference>
<accession>A0A892ZLY0</accession>
<keyword evidence="3" id="KW-1185">Reference proteome</keyword>
<evidence type="ECO:0000313" key="3">
    <source>
        <dbReference type="Proteomes" id="UP000653156"/>
    </source>
</evidence>
<dbReference type="KEGG" id="ptes:JQU52_04160"/>
<organism evidence="2 3">
    <name type="scientific">Paralysiella testudinis</name>
    <dbReference type="NCBI Taxonomy" id="2809020"/>
    <lineage>
        <taxon>Bacteria</taxon>
        <taxon>Pseudomonadati</taxon>
        <taxon>Pseudomonadota</taxon>
        <taxon>Betaproteobacteria</taxon>
        <taxon>Neisseriales</taxon>
        <taxon>Neisseriaceae</taxon>
        <taxon>Paralysiella</taxon>
    </lineage>
</organism>